<dbReference type="RefSeq" id="WP_036310872.1">
    <property type="nucleotide sequence ID" value="NZ_JFYO01000005.1"/>
</dbReference>
<comment type="caution">
    <text evidence="6">The sequence shown here is derived from an EMBL/GenBank/DDBJ whole genome shotgun (WGS) entry which is preliminary data.</text>
</comment>
<evidence type="ECO:0000256" key="4">
    <source>
        <dbReference type="SAM" id="MobiDB-lite"/>
    </source>
</evidence>
<dbReference type="InterPro" id="IPR050964">
    <property type="entry name" value="Striated_Muscle_Regulatory"/>
</dbReference>
<dbReference type="Proteomes" id="UP000024001">
    <property type="component" value="Unassembled WGS sequence"/>
</dbReference>
<dbReference type="SMART" id="SM00060">
    <property type="entry name" value="FN3"/>
    <property type="match status" value="4"/>
</dbReference>
<dbReference type="Gene3D" id="2.60.40.3440">
    <property type="match status" value="1"/>
</dbReference>
<dbReference type="PANTHER" id="PTHR13817:SF73">
    <property type="entry name" value="FIBRONECTIN TYPE-III DOMAIN-CONTAINING PROTEIN"/>
    <property type="match status" value="1"/>
</dbReference>
<keyword evidence="3" id="KW-0119">Carbohydrate metabolism</keyword>
<feature type="compositionally biased region" description="Polar residues" evidence="4">
    <location>
        <begin position="1536"/>
        <end position="1546"/>
    </location>
</feature>
<evidence type="ECO:0000313" key="7">
    <source>
        <dbReference type="Proteomes" id="UP000024001"/>
    </source>
</evidence>
<feature type="domain" description="Fibronectin type-III" evidence="5">
    <location>
        <begin position="1557"/>
        <end position="1648"/>
    </location>
</feature>
<dbReference type="Gene3D" id="2.60.40.10">
    <property type="entry name" value="Immunoglobulins"/>
    <property type="match status" value="4"/>
</dbReference>
<feature type="region of interest" description="Disordered" evidence="4">
    <location>
        <begin position="1916"/>
        <end position="1941"/>
    </location>
</feature>
<organism evidence="6 7">
    <name type="scientific">Microbacterium oleivorans</name>
    <dbReference type="NCBI Taxonomy" id="273677"/>
    <lineage>
        <taxon>Bacteria</taxon>
        <taxon>Bacillati</taxon>
        <taxon>Actinomycetota</taxon>
        <taxon>Actinomycetes</taxon>
        <taxon>Micrococcales</taxon>
        <taxon>Microbacteriaceae</taxon>
        <taxon>Microbacterium</taxon>
    </lineage>
</organism>
<dbReference type="SUPFAM" id="SSF49265">
    <property type="entry name" value="Fibronectin type III"/>
    <property type="match status" value="3"/>
</dbReference>
<keyword evidence="2" id="KW-0378">Hydrolase</keyword>
<sequence length="2036" mass="214356">MRSFAWLRSRPKTLASIGALTAAVVAVSVLALTYEGEPTTEVELNDGGVWLTKQTSLLVGHFNNESRLLDGGLRTVSNEYDIQQAGNRVLVTDQTENTATAIDPARVVLSDSADLPSNSTVVLGGPTVAALDDGGALRAAPFTSIAAVGKEAGDPIAELGRGAAVTVSTAGVVYAVSAKSGKLFAYGPNAEAAFVQTAEKELEGIDAADELAITSVGGVSVVLDRTTSMLYTSDGMQTKVPNDAVLQQPSNVTDTVTLATPSQLIRVPLDGGDPVVKDAGAEGGAPAQPVYVAGCAYGAWSGTGAFVRDCESDADDVQKTIKGIDPASQLRFRVNRDVVVLNDIFGGSAWMASDALQQVDNWEDITPPEGEGEEEEETTEETIQSTLPERTENNTAPVAENDRYGVRPGRTTVLPVLENDLDADGDVLVAKVTAKPSIGEVTPIYNGTALQIALPDDATGTTAFTYEVSDGRGGKDTARVSLTVRPLSENSPPVQKRKTAITVENSGVVSYNVLTDWVDPDGDDIFLKSVTPDGGDEAEFTSDGQITYRAIGGTQGRKDVPVAVSDGTETGQGVARYDIRPLGTTLPVTNADHVVTRPDRPVTVRPLSNDTSTGSEQLRLTRVDDVDGGTVTRDYPDKSFTFEASKTGTYYATYLASAGANSAPGIVRIDVLPEEDADVAPIAVRDVALLPAGGDVLVNVLGNDTDPAGGILVVQSVSVDEGSGIAAAVLGHETIRVSDQASLDKQVRLKYTISNGSQSAQGEVIVIPVPAPPKLRPPIAVDDEVVVRVGDVVTIPVMENDYHPNGDEIHISPELIPPLVDEADGDLFVSEDTLRFRAGSEPKTVNATYEVEDSTGQRDAGYVTIRILPRDDDSNAAPRPRDVTVRALSGSAVTVPIDLNGIDADGDSVELVGLASSPQKGKVSAIEADSFTYTAFEDSVGVDRFRYRVRDALGKEATAVVEVGIAPAESTNQAPYAVRDSITMRPGRTVAVDVLQNDSDPDGDKFNFAEDGIEVPDVPGLAAKVSGQQLLITAPEKPMQTSVLYTIADERGLRATTSVQITVDPDVPLARPIARDDRVLAEQVKEDGTVTVDVLENDDDPDGTRSALQVSLGEGGDNARVGSGGRVSLTVTDKRQLITYLVKDEDDQVAAAFIHVPALADLPPTLISTDEVTVKSGETIDLPLSEYVRAAGGGTLVITETEKVSAAHSNGASLVKDESTLTYTSAERYFGSDALTFEVTDGNGPDDENGRKATLTIPIKVLPPDNEPPTMTGASISVAPGEDPATLGLRELVTDPDPGDMDKLQFSPVNNPPSGVNASIDNQTLQVSAQPDVAKGTSFSLTVQVTDGETDPVQANIQVTVTASTRELPSVNDDVVAQADQGETITVNVLKNDVNPFPDTPLKIVNTQVETGDVTKVASSGDSVSVTTGSEFVGNVVVRYTVQDATGDADRQVDGRVRITVQGRPDAPGKPTVTAVESRTVVLSWTPPVDNGRRIETYTVTSTAGGYTRQCPSTTCTLDGLTNNVEYNFVVTATNSVGESDPSVPSETARPDVRPDQPAPPSLKFGDRSLDITWVAPRTEGSPVESYTLEISPAPPSGVAQKTGVTGTKTTWDGLQNGTEYQVRVRAHNRAPEPSDFSQWSAGEIPAAPPAASGAPTVARMEPVGDRAQMRVSWNAPESNGDAIAEYELSVIRGGSVVRTISVSPGETSQAVVVDTSQTDYTYSVRARNKAGWGEMSPQSAPRRAFTPPGAPTGVTAQEGDNQVNVSWQPGASNGANANEIQYQYNVNGGGWRADWVAGGGSATRGTIGNGAVNNNGAYTIQIRAVATADGTTYEGPASAASNQVRPYGQIGNPAASASRTGDGRTISMSWSSPAANGRPVTTEIRTGDGRGWRTVAASGTEDYRVDYSTTRTIEVRTRADGSQTTTAQASARSVDAPPPPQPRVWVTRGDRAPQSCANGCYKFVVNTRDFPAGNYRIACKYSGGNVSDNFYAYDLPANGSKQIECWLGADGYDVWVDLQGWGGAVDTEKQWWPRG</sequence>
<feature type="region of interest" description="Disordered" evidence="4">
    <location>
        <begin position="363"/>
        <end position="389"/>
    </location>
</feature>
<keyword evidence="2" id="KW-0326">Glycosidase</keyword>
<dbReference type="Pfam" id="PF17963">
    <property type="entry name" value="Big_9"/>
    <property type="match status" value="9"/>
</dbReference>
<dbReference type="PROSITE" id="PS50853">
    <property type="entry name" value="FN3"/>
    <property type="match status" value="3"/>
</dbReference>
<dbReference type="GO" id="GO:0005509">
    <property type="term" value="F:calcium ion binding"/>
    <property type="evidence" value="ECO:0007669"/>
    <property type="project" value="InterPro"/>
</dbReference>
<evidence type="ECO:0000256" key="3">
    <source>
        <dbReference type="ARBA" id="ARBA00023326"/>
    </source>
</evidence>
<dbReference type="InterPro" id="IPR015919">
    <property type="entry name" value="Cadherin-like_sf"/>
</dbReference>
<dbReference type="GO" id="GO:0016020">
    <property type="term" value="C:membrane"/>
    <property type="evidence" value="ECO:0007669"/>
    <property type="project" value="InterPro"/>
</dbReference>
<feature type="compositionally biased region" description="Polar residues" evidence="4">
    <location>
        <begin position="1921"/>
        <end position="1932"/>
    </location>
</feature>
<protein>
    <submittedName>
        <fullName evidence="6">Fibronectin type III domain protein</fullName>
    </submittedName>
</protein>
<dbReference type="InterPro" id="IPR003961">
    <property type="entry name" value="FN3_dom"/>
</dbReference>
<feature type="domain" description="Fibronectin type-III" evidence="5">
    <location>
        <begin position="1655"/>
        <end position="1750"/>
    </location>
</feature>
<dbReference type="PATRIC" id="fig|273677.3.peg.1461"/>
<gene>
    <name evidence="6" type="ORF">BW34_01481</name>
</gene>
<dbReference type="GO" id="GO:0000272">
    <property type="term" value="P:polysaccharide catabolic process"/>
    <property type="evidence" value="ECO:0007669"/>
    <property type="project" value="UniProtKB-KW"/>
</dbReference>
<dbReference type="Pfam" id="PF00041">
    <property type="entry name" value="fn3"/>
    <property type="match status" value="3"/>
</dbReference>
<dbReference type="OrthoDB" id="5241356at2"/>
<feature type="domain" description="Fibronectin type-III" evidence="5">
    <location>
        <begin position="1467"/>
        <end position="1556"/>
    </location>
</feature>
<feature type="region of interest" description="Disordered" evidence="4">
    <location>
        <begin position="1845"/>
        <end position="1887"/>
    </location>
</feature>
<dbReference type="NCBIfam" id="NF012211">
    <property type="entry name" value="tand_rpt_95"/>
    <property type="match status" value="2"/>
</dbReference>
<dbReference type="PANTHER" id="PTHR13817">
    <property type="entry name" value="TITIN"/>
    <property type="match status" value="1"/>
</dbReference>
<dbReference type="eggNOG" id="COG4733">
    <property type="taxonomic scope" value="Bacteria"/>
</dbReference>
<dbReference type="GO" id="GO:0016798">
    <property type="term" value="F:hydrolase activity, acting on glycosyl bonds"/>
    <property type="evidence" value="ECO:0007669"/>
    <property type="project" value="UniProtKB-KW"/>
</dbReference>
<dbReference type="EMBL" id="JFYO01000005">
    <property type="protein sequence ID" value="EZP27493.1"/>
    <property type="molecule type" value="Genomic_DNA"/>
</dbReference>
<dbReference type="InterPro" id="IPR036116">
    <property type="entry name" value="FN3_sf"/>
</dbReference>
<keyword evidence="1" id="KW-0677">Repeat</keyword>
<feature type="compositionally biased region" description="Acidic residues" evidence="4">
    <location>
        <begin position="370"/>
        <end position="380"/>
    </location>
</feature>
<keyword evidence="7" id="KW-1185">Reference proteome</keyword>
<evidence type="ECO:0000259" key="5">
    <source>
        <dbReference type="PROSITE" id="PS50853"/>
    </source>
</evidence>
<dbReference type="Gene3D" id="2.60.40.2810">
    <property type="match status" value="1"/>
</dbReference>
<reference evidence="6 7" key="1">
    <citation type="submission" date="2014-03" db="EMBL/GenBank/DDBJ databases">
        <title>Draft Genome Sequences of 13 Willow Endophytes.</title>
        <authorList>
            <person name="Gan H.Y."/>
            <person name="Gan H.M."/>
            <person name="Savka M.A."/>
            <person name="Hudson A.O."/>
        </authorList>
    </citation>
    <scope>NUCLEOTIDE SEQUENCE [LARGE SCALE GENOMIC DNA]</scope>
    <source>
        <strain evidence="6 7">RIT293</strain>
    </source>
</reference>
<dbReference type="Gene3D" id="2.60.40.60">
    <property type="entry name" value="Cadherins"/>
    <property type="match status" value="1"/>
</dbReference>
<keyword evidence="3" id="KW-0624">Polysaccharide degradation</keyword>
<accession>A0A031FSA9</accession>
<evidence type="ECO:0000256" key="2">
    <source>
        <dbReference type="ARBA" id="ARBA00023295"/>
    </source>
</evidence>
<evidence type="ECO:0000256" key="1">
    <source>
        <dbReference type="ARBA" id="ARBA00022737"/>
    </source>
</evidence>
<dbReference type="CDD" id="cd00063">
    <property type="entry name" value="FN3"/>
    <property type="match status" value="3"/>
</dbReference>
<dbReference type="CDD" id="cd11304">
    <property type="entry name" value="Cadherin_repeat"/>
    <property type="match status" value="1"/>
</dbReference>
<feature type="region of interest" description="Disordered" evidence="4">
    <location>
        <begin position="1536"/>
        <end position="1566"/>
    </location>
</feature>
<proteinExistence type="predicted"/>
<dbReference type="SUPFAM" id="SSF49313">
    <property type="entry name" value="Cadherin-like"/>
    <property type="match status" value="1"/>
</dbReference>
<name>A0A031FSA9_9MICO</name>
<dbReference type="InterPro" id="IPR013783">
    <property type="entry name" value="Ig-like_fold"/>
</dbReference>
<evidence type="ECO:0000313" key="6">
    <source>
        <dbReference type="EMBL" id="EZP27493.1"/>
    </source>
</evidence>